<protein>
    <submittedName>
        <fullName evidence="2">Uncharacterized protein</fullName>
    </submittedName>
</protein>
<name>A0A6A6I7F9_9PLEO</name>
<gene>
    <name evidence="2" type="ORF">BU26DRAFT_521530</name>
</gene>
<evidence type="ECO:0000313" key="3">
    <source>
        <dbReference type="Proteomes" id="UP000800094"/>
    </source>
</evidence>
<dbReference type="RefSeq" id="XP_033681012.1">
    <property type="nucleotide sequence ID" value="XM_033829555.1"/>
</dbReference>
<proteinExistence type="predicted"/>
<organism evidence="2 3">
    <name type="scientific">Trematosphaeria pertusa</name>
    <dbReference type="NCBI Taxonomy" id="390896"/>
    <lineage>
        <taxon>Eukaryota</taxon>
        <taxon>Fungi</taxon>
        <taxon>Dikarya</taxon>
        <taxon>Ascomycota</taxon>
        <taxon>Pezizomycotina</taxon>
        <taxon>Dothideomycetes</taxon>
        <taxon>Pleosporomycetidae</taxon>
        <taxon>Pleosporales</taxon>
        <taxon>Massarineae</taxon>
        <taxon>Trematosphaeriaceae</taxon>
        <taxon>Trematosphaeria</taxon>
    </lineage>
</organism>
<dbReference type="GeneID" id="54582885"/>
<evidence type="ECO:0000313" key="2">
    <source>
        <dbReference type="EMBL" id="KAF2246008.1"/>
    </source>
</evidence>
<sequence>MRPFTVVRGPPIPSPVRSRSYSFSPSCYADDTMRSMAHLVHRPSPSVTLAPDSPTLQKSDSSPLPSFPIHHYRDHHGQPADRGEAVFRHSRSLSVQAAS</sequence>
<dbReference type="Proteomes" id="UP000800094">
    <property type="component" value="Unassembled WGS sequence"/>
</dbReference>
<dbReference type="EMBL" id="ML987199">
    <property type="protein sequence ID" value="KAF2246008.1"/>
    <property type="molecule type" value="Genomic_DNA"/>
</dbReference>
<feature type="region of interest" description="Disordered" evidence="1">
    <location>
        <begin position="1"/>
        <end position="22"/>
    </location>
</feature>
<reference evidence="2" key="1">
    <citation type="journal article" date="2020" name="Stud. Mycol.">
        <title>101 Dothideomycetes genomes: a test case for predicting lifestyles and emergence of pathogens.</title>
        <authorList>
            <person name="Haridas S."/>
            <person name="Albert R."/>
            <person name="Binder M."/>
            <person name="Bloem J."/>
            <person name="Labutti K."/>
            <person name="Salamov A."/>
            <person name="Andreopoulos B."/>
            <person name="Baker S."/>
            <person name="Barry K."/>
            <person name="Bills G."/>
            <person name="Bluhm B."/>
            <person name="Cannon C."/>
            <person name="Castanera R."/>
            <person name="Culley D."/>
            <person name="Daum C."/>
            <person name="Ezra D."/>
            <person name="Gonzalez J."/>
            <person name="Henrissat B."/>
            <person name="Kuo A."/>
            <person name="Liang C."/>
            <person name="Lipzen A."/>
            <person name="Lutzoni F."/>
            <person name="Magnuson J."/>
            <person name="Mondo S."/>
            <person name="Nolan M."/>
            <person name="Ohm R."/>
            <person name="Pangilinan J."/>
            <person name="Park H.-J."/>
            <person name="Ramirez L."/>
            <person name="Alfaro M."/>
            <person name="Sun H."/>
            <person name="Tritt A."/>
            <person name="Yoshinaga Y."/>
            <person name="Zwiers L.-H."/>
            <person name="Turgeon B."/>
            <person name="Goodwin S."/>
            <person name="Spatafora J."/>
            <person name="Crous P."/>
            <person name="Grigoriev I."/>
        </authorList>
    </citation>
    <scope>NUCLEOTIDE SEQUENCE</scope>
    <source>
        <strain evidence="2">CBS 122368</strain>
    </source>
</reference>
<evidence type="ECO:0000256" key="1">
    <source>
        <dbReference type="SAM" id="MobiDB-lite"/>
    </source>
</evidence>
<feature type="compositionally biased region" description="Polar residues" evidence="1">
    <location>
        <begin position="54"/>
        <end position="64"/>
    </location>
</feature>
<dbReference type="AlphaFoldDB" id="A0A6A6I7F9"/>
<feature type="region of interest" description="Disordered" evidence="1">
    <location>
        <begin position="44"/>
        <end position="83"/>
    </location>
</feature>
<keyword evidence="3" id="KW-1185">Reference proteome</keyword>
<accession>A0A6A6I7F9</accession>